<reference evidence="2" key="1">
    <citation type="submission" date="2021-05" db="EMBL/GenBank/DDBJ databases">
        <authorList>
            <person name="Alioto T."/>
            <person name="Alioto T."/>
            <person name="Gomez Garrido J."/>
        </authorList>
    </citation>
    <scope>NUCLEOTIDE SEQUENCE</scope>
</reference>
<proteinExistence type="predicted"/>
<dbReference type="AlphaFoldDB" id="A0A8D8F1X1"/>
<sequence>MVKRIRHWTAEAGQVVQGTCATSEGNASALEGRQRATEDLEARPHHRNTPREGRDRTCDHGAHRQRSLQAADDAGCGSTHRRQHSSSGVPGVVRPLPHRGEDVTRKIT</sequence>
<name>A0A8D8F1X1_CULPI</name>
<accession>A0A8D8F1X1</accession>
<dbReference type="EMBL" id="HBUE01026632">
    <property type="protein sequence ID" value="CAG6454575.1"/>
    <property type="molecule type" value="Transcribed_RNA"/>
</dbReference>
<evidence type="ECO:0000313" key="2">
    <source>
        <dbReference type="EMBL" id="CAG6454575.1"/>
    </source>
</evidence>
<feature type="compositionally biased region" description="Basic and acidic residues" evidence="1">
    <location>
        <begin position="32"/>
        <end position="62"/>
    </location>
</feature>
<organism evidence="2">
    <name type="scientific">Culex pipiens</name>
    <name type="common">House mosquito</name>
    <dbReference type="NCBI Taxonomy" id="7175"/>
    <lineage>
        <taxon>Eukaryota</taxon>
        <taxon>Metazoa</taxon>
        <taxon>Ecdysozoa</taxon>
        <taxon>Arthropoda</taxon>
        <taxon>Hexapoda</taxon>
        <taxon>Insecta</taxon>
        <taxon>Pterygota</taxon>
        <taxon>Neoptera</taxon>
        <taxon>Endopterygota</taxon>
        <taxon>Diptera</taxon>
        <taxon>Nematocera</taxon>
        <taxon>Culicoidea</taxon>
        <taxon>Culicidae</taxon>
        <taxon>Culicinae</taxon>
        <taxon>Culicini</taxon>
        <taxon>Culex</taxon>
        <taxon>Culex</taxon>
    </lineage>
</organism>
<feature type="compositionally biased region" description="Basic and acidic residues" evidence="1">
    <location>
        <begin position="98"/>
        <end position="108"/>
    </location>
</feature>
<protein>
    <submittedName>
        <fullName evidence="2">(northern house mosquito) hypothetical protein</fullName>
    </submittedName>
</protein>
<evidence type="ECO:0000256" key="1">
    <source>
        <dbReference type="SAM" id="MobiDB-lite"/>
    </source>
</evidence>
<dbReference type="EMBL" id="HBUE01026633">
    <property type="protein sequence ID" value="CAG6454576.1"/>
    <property type="molecule type" value="Transcribed_RNA"/>
</dbReference>
<feature type="region of interest" description="Disordered" evidence="1">
    <location>
        <begin position="19"/>
        <end position="108"/>
    </location>
</feature>